<keyword evidence="3 5" id="KW-0804">Transcription</keyword>
<evidence type="ECO:0000256" key="5">
    <source>
        <dbReference type="RuleBase" id="RU003516"/>
    </source>
</evidence>
<comment type="subcellular location">
    <subcellularLocation>
        <location evidence="5">Nucleus</location>
    </subcellularLocation>
</comment>
<accession>Q1MX47</accession>
<protein>
    <submittedName>
        <fullName evidence="8">Mating type gene</fullName>
    </submittedName>
</protein>
<evidence type="ECO:0000256" key="6">
    <source>
        <dbReference type="SAM" id="MobiDB-lite"/>
    </source>
</evidence>
<dbReference type="Pfam" id="PF04769">
    <property type="entry name" value="MATalpha_HMGbox"/>
    <property type="match status" value="1"/>
</dbReference>
<gene>
    <name evidence="8" type="primary">MAT1-1-1</name>
</gene>
<evidence type="ECO:0000256" key="4">
    <source>
        <dbReference type="ARBA" id="ARBA00023242"/>
    </source>
</evidence>
<keyword evidence="2 5" id="KW-0238">DNA-binding</keyword>
<comment type="similarity">
    <text evidence="5">Belongs to the MATALPHA1 family.</text>
</comment>
<dbReference type="GO" id="GO:0008301">
    <property type="term" value="F:DNA binding, bending"/>
    <property type="evidence" value="ECO:0007669"/>
    <property type="project" value="InterPro"/>
</dbReference>
<evidence type="ECO:0000256" key="2">
    <source>
        <dbReference type="ARBA" id="ARBA00023125"/>
    </source>
</evidence>
<name>Q1MX47_9PEZI</name>
<evidence type="ECO:0000256" key="3">
    <source>
        <dbReference type="ARBA" id="ARBA00023163"/>
    </source>
</evidence>
<keyword evidence="4 5" id="KW-0539">Nucleus</keyword>
<evidence type="ECO:0000259" key="7">
    <source>
        <dbReference type="PROSITE" id="PS51325"/>
    </source>
</evidence>
<dbReference type="GO" id="GO:0045895">
    <property type="term" value="P:positive regulation of mating-type specific transcription, DNA-templated"/>
    <property type="evidence" value="ECO:0007669"/>
    <property type="project" value="InterPro"/>
</dbReference>
<organism evidence="8">
    <name type="scientific">Diaporthe sp. 930811-17</name>
    <dbReference type="NCBI Taxonomy" id="309388"/>
    <lineage>
        <taxon>Eukaryota</taxon>
        <taxon>Fungi</taxon>
        <taxon>Dikarya</taxon>
        <taxon>Ascomycota</taxon>
        <taxon>Pezizomycotina</taxon>
        <taxon>Sordariomycetes</taxon>
        <taxon>Sordariomycetidae</taxon>
        <taxon>Diaporthales</taxon>
        <taxon>Diaporthaceae</taxon>
        <taxon>Diaporthe</taxon>
    </lineage>
</organism>
<sequence>MFSEAKEILGGQAKVQAVLDKQHKVKDGRLANKDSTTAAGVVKIRVPRYDWVKKKSVNAYIIYRVVMSLIFASIPQAQRSAYIRAMWEKEHHKTAWSLIAKVWTHIRDFSGGFTNLVQYAAAAMRETRVVTPDRWLNTYHMVLVRDQDGIVTLRQHHVPSIPAARQLTDVELLFGVLRRGLPVNNPVQLLDSLVKSQNHYMAVSTFPGGVAVPGRANQNFVGTTDYDPITTFTYLSQLAPADSFLAAGVNIIDAERPDVFDADLLTNPGTGTITEDGFEFDDSTAHLALLGNGALDMSSMMDAPQNFEIGIPPQWDDFSGQITQDDHTGQLSEPLQDDTPVYPINSYFDDGFPTWELQ</sequence>
<proteinExistence type="inferred from homology"/>
<evidence type="ECO:0000256" key="1">
    <source>
        <dbReference type="ARBA" id="ARBA00023015"/>
    </source>
</evidence>
<keyword evidence="1 5" id="KW-0805">Transcription regulation</keyword>
<feature type="region of interest" description="Disordered" evidence="6">
    <location>
        <begin position="319"/>
        <end position="339"/>
    </location>
</feature>
<dbReference type="GO" id="GO:0005634">
    <property type="term" value="C:nucleus"/>
    <property type="evidence" value="ECO:0007669"/>
    <property type="project" value="UniProtKB-SubCell"/>
</dbReference>
<reference evidence="8" key="1">
    <citation type="journal article" date="2007" name="Curr. Genet.">
        <title>Mating-type loci of heterothallic Diaporthe spp.: homologous genes are present in opposite mating-types.</title>
        <authorList>
            <person name="Kanematsu S."/>
            <person name="Adachi Y."/>
            <person name="Ito T."/>
        </authorList>
    </citation>
    <scope>NUCLEOTIDE SEQUENCE</scope>
    <source>
        <strain evidence="8">930811-17</strain>
    </source>
</reference>
<dbReference type="EMBL" id="AB199326">
    <property type="protein sequence ID" value="BAE93756.1"/>
    <property type="molecule type" value="Genomic_DNA"/>
</dbReference>
<dbReference type="InterPro" id="IPR006856">
    <property type="entry name" value="MATalpha_HMGbox"/>
</dbReference>
<feature type="domain" description="Alpha box" evidence="7">
    <location>
        <begin position="52"/>
        <end position="107"/>
    </location>
</feature>
<dbReference type="AlphaFoldDB" id="Q1MX47"/>
<dbReference type="PROSITE" id="PS51325">
    <property type="entry name" value="ALPHA_BOX"/>
    <property type="match status" value="1"/>
</dbReference>
<evidence type="ECO:0000313" key="8">
    <source>
        <dbReference type="EMBL" id="BAE93756.1"/>
    </source>
</evidence>